<comment type="caution">
    <text evidence="1">The sequence shown here is derived from an EMBL/GenBank/DDBJ whole genome shotgun (WGS) entry which is preliminary data.</text>
</comment>
<reference evidence="1 2" key="1">
    <citation type="submission" date="2019-03" db="EMBL/GenBank/DDBJ databases">
        <title>Genomic Encyclopedia of Type Strains, Phase IV (KMG-IV): sequencing the most valuable type-strain genomes for metagenomic binning, comparative biology and taxonomic classification.</title>
        <authorList>
            <person name="Goeker M."/>
        </authorList>
    </citation>
    <scope>NUCLEOTIDE SEQUENCE [LARGE SCALE GENOMIC DNA]</scope>
    <source>
        <strain evidence="1 2">DSM 24629</strain>
    </source>
</reference>
<dbReference type="RefSeq" id="WP_132249761.1">
    <property type="nucleotide sequence ID" value="NZ_SMAL01000001.1"/>
</dbReference>
<dbReference type="OrthoDB" id="9808624at2"/>
<evidence type="ECO:0000313" key="1">
    <source>
        <dbReference type="EMBL" id="TCT17127.1"/>
    </source>
</evidence>
<proteinExistence type="predicted"/>
<sequence>MAKAIVHEKLMSSKEFLDSCIVEKPIAAKKTGNLGAHEGEEANVTDINIQLSLEAVSNFSIEMFVSYFKMNGFHNSGVSAWIPTVFSTLPPKYRIQILEKYFDYDNSILIIDKLAMAYLKDGLEEECFKFIDRCYKESLITEYPLEIMYLNIKVSILQ</sequence>
<evidence type="ECO:0000313" key="2">
    <source>
        <dbReference type="Proteomes" id="UP000294902"/>
    </source>
</evidence>
<accession>A0A4R3MPA3</accession>
<organism evidence="1 2">
    <name type="scientific">Natranaerovirga pectinivora</name>
    <dbReference type="NCBI Taxonomy" id="682400"/>
    <lineage>
        <taxon>Bacteria</taxon>
        <taxon>Bacillati</taxon>
        <taxon>Bacillota</taxon>
        <taxon>Clostridia</taxon>
        <taxon>Lachnospirales</taxon>
        <taxon>Natranaerovirgaceae</taxon>
        <taxon>Natranaerovirga</taxon>
    </lineage>
</organism>
<keyword evidence="2" id="KW-1185">Reference proteome</keyword>
<dbReference type="EMBL" id="SMAL01000001">
    <property type="protein sequence ID" value="TCT17127.1"/>
    <property type="molecule type" value="Genomic_DNA"/>
</dbReference>
<dbReference type="Proteomes" id="UP000294902">
    <property type="component" value="Unassembled WGS sequence"/>
</dbReference>
<name>A0A4R3MPA3_9FIRM</name>
<protein>
    <submittedName>
        <fullName evidence="1">Uncharacterized protein</fullName>
    </submittedName>
</protein>
<dbReference type="AlphaFoldDB" id="A0A4R3MPA3"/>
<gene>
    <name evidence="1" type="ORF">EDC18_101425</name>
</gene>